<dbReference type="AlphaFoldDB" id="A0A917HHR4"/>
<protein>
    <submittedName>
        <fullName evidence="1">Uncharacterized protein</fullName>
    </submittedName>
</protein>
<gene>
    <name evidence="1" type="ORF">GCM10011585_22780</name>
</gene>
<name>A0A917HHR4_9BACT</name>
<keyword evidence="2" id="KW-1185">Reference proteome</keyword>
<reference evidence="1" key="1">
    <citation type="journal article" date="2014" name="Int. J. Syst. Evol. Microbiol.">
        <title>Complete genome sequence of Corynebacterium casei LMG S-19264T (=DSM 44701T), isolated from a smear-ripened cheese.</title>
        <authorList>
            <consortium name="US DOE Joint Genome Institute (JGI-PGF)"/>
            <person name="Walter F."/>
            <person name="Albersmeier A."/>
            <person name="Kalinowski J."/>
            <person name="Ruckert C."/>
        </authorList>
    </citation>
    <scope>NUCLEOTIDE SEQUENCE</scope>
    <source>
        <strain evidence="1">CGMCC 1.12997</strain>
    </source>
</reference>
<organism evidence="1 2">
    <name type="scientific">Edaphobacter dinghuensis</name>
    <dbReference type="NCBI Taxonomy" id="1560005"/>
    <lineage>
        <taxon>Bacteria</taxon>
        <taxon>Pseudomonadati</taxon>
        <taxon>Acidobacteriota</taxon>
        <taxon>Terriglobia</taxon>
        <taxon>Terriglobales</taxon>
        <taxon>Acidobacteriaceae</taxon>
        <taxon>Edaphobacter</taxon>
    </lineage>
</organism>
<dbReference type="Proteomes" id="UP000647241">
    <property type="component" value="Unassembled WGS sequence"/>
</dbReference>
<sequence length="95" mass="10177">MRDPNLVGLTLVVEIRSHSRVVRNLASRNQAVPSHLGQIPVSLIPAGLVQGGQILVVLIPADRVLADRRSGDTAHQGVRRTASVPMIVPIYTATI</sequence>
<reference evidence="1" key="2">
    <citation type="submission" date="2020-09" db="EMBL/GenBank/DDBJ databases">
        <authorList>
            <person name="Sun Q."/>
            <person name="Zhou Y."/>
        </authorList>
    </citation>
    <scope>NUCLEOTIDE SEQUENCE</scope>
    <source>
        <strain evidence="1">CGMCC 1.12997</strain>
    </source>
</reference>
<evidence type="ECO:0000313" key="2">
    <source>
        <dbReference type="Proteomes" id="UP000647241"/>
    </source>
</evidence>
<accession>A0A917HHR4</accession>
<comment type="caution">
    <text evidence="1">The sequence shown here is derived from an EMBL/GenBank/DDBJ whole genome shotgun (WGS) entry which is preliminary data.</text>
</comment>
<proteinExistence type="predicted"/>
<evidence type="ECO:0000313" key="1">
    <source>
        <dbReference type="EMBL" id="GGG78979.1"/>
    </source>
</evidence>
<dbReference type="EMBL" id="BMGT01000002">
    <property type="protein sequence ID" value="GGG78979.1"/>
    <property type="molecule type" value="Genomic_DNA"/>
</dbReference>